<keyword evidence="3" id="KW-1185">Reference proteome</keyword>
<feature type="compositionally biased region" description="Basic and acidic residues" evidence="1">
    <location>
        <begin position="463"/>
        <end position="474"/>
    </location>
</feature>
<dbReference type="Proteomes" id="UP000540506">
    <property type="component" value="Unassembled WGS sequence"/>
</dbReference>
<dbReference type="RefSeq" id="WP_184935987.1">
    <property type="nucleotide sequence ID" value="NZ_JACHJV010000001.1"/>
</dbReference>
<dbReference type="EMBL" id="JACHJV010000001">
    <property type="protein sequence ID" value="MBB4923963.1"/>
    <property type="molecule type" value="Genomic_DNA"/>
</dbReference>
<comment type="caution">
    <text evidence="2">The sequence shown here is derived from an EMBL/GenBank/DDBJ whole genome shotgun (WGS) entry which is preliminary data.</text>
</comment>
<feature type="compositionally biased region" description="Polar residues" evidence="1">
    <location>
        <begin position="569"/>
        <end position="582"/>
    </location>
</feature>
<protein>
    <submittedName>
        <fullName evidence="2">Uncharacterized protein</fullName>
    </submittedName>
</protein>
<sequence length="599" mass="65991">MTVPHAWRRPGKIRHCRPRPVTDAPATIPDSKVGQLDFLLHRSGVLDLIEGELAGRPGPQGLPVRTVLVGLLLSLHYHQSASLADACRILLDQLQSPARSWLGLPEVDWEDRWARIAFCRRVYRSFDRLTTALDPSRADRRRRLPLAEAAAHAAAWEDDDPERLRRRALLQEISDRLVLVTVRLAQRRGFFKGWRGDIGADTTAIPAWHHEPSDHRGLASIELTAGWHFSGGSEEGVFGHSATLLVAASRRHPTGHPHAGKRVSKHPQLALGAVLDTPGKRIGPNAVHVLTTLATLGLPVGLLAADRAYTDQKSEHFQQPARRLGYQLALDYKQDQRGVQAPHPHLGALLIDGTLTCPAIPEALANATTGLDDKAVRDRDENLEQRLAMREPYFLKLKQGPDRHGAVRLQCPAAGPSPSVTCPRFNRLHHPAASVPAIVDLSNARSTAAHPSAKPSIQISPAERLRPPPKKELPRICRKPTITVRPGDLGKFDKFRQDRHYLRPAWHDAYKPIRAHNEGINGRAKGHHIDIADPRKRLAHGRVAQTILLALMILMINLQIIHDWTGTNSSESAAGGSDQNYDGLTPMPLTTNGLPPPPG</sequence>
<feature type="region of interest" description="Disordered" evidence="1">
    <location>
        <begin position="447"/>
        <end position="474"/>
    </location>
</feature>
<evidence type="ECO:0000256" key="1">
    <source>
        <dbReference type="SAM" id="MobiDB-lite"/>
    </source>
</evidence>
<evidence type="ECO:0000313" key="2">
    <source>
        <dbReference type="EMBL" id="MBB4923963.1"/>
    </source>
</evidence>
<reference evidence="2 3" key="1">
    <citation type="submission" date="2020-08" db="EMBL/GenBank/DDBJ databases">
        <title>Sequencing the genomes of 1000 actinobacteria strains.</title>
        <authorList>
            <person name="Klenk H.-P."/>
        </authorList>
    </citation>
    <scope>NUCLEOTIDE SEQUENCE [LARGE SCALE GENOMIC DNA]</scope>
    <source>
        <strain evidence="2 3">DSM 41654</strain>
    </source>
</reference>
<evidence type="ECO:0000313" key="3">
    <source>
        <dbReference type="Proteomes" id="UP000540506"/>
    </source>
</evidence>
<proteinExistence type="predicted"/>
<dbReference type="AlphaFoldDB" id="A0A7W7R2F7"/>
<accession>A0A7W7R2F7</accession>
<name>A0A7W7R2F7_KITKI</name>
<feature type="compositionally biased region" description="Low complexity" evidence="1">
    <location>
        <begin position="583"/>
        <end position="593"/>
    </location>
</feature>
<gene>
    <name evidence="2" type="ORF">FHR34_002956</name>
</gene>
<organism evidence="2 3">
    <name type="scientific">Kitasatospora kifunensis</name>
    <name type="common">Streptomyces kifunensis</name>
    <dbReference type="NCBI Taxonomy" id="58351"/>
    <lineage>
        <taxon>Bacteria</taxon>
        <taxon>Bacillati</taxon>
        <taxon>Actinomycetota</taxon>
        <taxon>Actinomycetes</taxon>
        <taxon>Kitasatosporales</taxon>
        <taxon>Streptomycetaceae</taxon>
        <taxon>Kitasatospora</taxon>
    </lineage>
</organism>
<feature type="region of interest" description="Disordered" evidence="1">
    <location>
        <begin position="569"/>
        <end position="599"/>
    </location>
</feature>